<dbReference type="InterPro" id="IPR017924">
    <property type="entry name" value="RNA-binding_YhbY"/>
</dbReference>
<dbReference type="PANTHER" id="PTHR40065:SF3">
    <property type="entry name" value="RNA-BINDING PROTEIN YHBY"/>
    <property type="match status" value="1"/>
</dbReference>
<evidence type="ECO:0000256" key="2">
    <source>
        <dbReference type="PROSITE-ProRule" id="PRU00626"/>
    </source>
</evidence>
<dbReference type="InterPro" id="IPR035920">
    <property type="entry name" value="YhbY-like_sf"/>
</dbReference>
<evidence type="ECO:0000256" key="1">
    <source>
        <dbReference type="ARBA" id="ARBA00022884"/>
    </source>
</evidence>
<evidence type="ECO:0000259" key="3">
    <source>
        <dbReference type="PROSITE" id="PS51295"/>
    </source>
</evidence>
<dbReference type="EMBL" id="FUYN01000005">
    <property type="protein sequence ID" value="SKB59168.1"/>
    <property type="molecule type" value="Genomic_DNA"/>
</dbReference>
<reference evidence="5" key="1">
    <citation type="submission" date="2017-02" db="EMBL/GenBank/DDBJ databases">
        <authorList>
            <person name="Varghese N."/>
            <person name="Submissions S."/>
        </authorList>
    </citation>
    <scope>NUCLEOTIDE SEQUENCE [LARGE SCALE GENOMIC DNA]</scope>
    <source>
        <strain evidence="5">ATCC 35199</strain>
    </source>
</reference>
<dbReference type="InterPro" id="IPR051925">
    <property type="entry name" value="RNA-binding_domain"/>
</dbReference>
<dbReference type="Pfam" id="PF01985">
    <property type="entry name" value="CRS1_YhbY"/>
    <property type="match status" value="1"/>
</dbReference>
<organism evidence="4 5">
    <name type="scientific">Acetoanaerobium noterae</name>
    <dbReference type="NCBI Taxonomy" id="745369"/>
    <lineage>
        <taxon>Bacteria</taxon>
        <taxon>Bacillati</taxon>
        <taxon>Bacillota</taxon>
        <taxon>Clostridia</taxon>
        <taxon>Peptostreptococcales</taxon>
        <taxon>Filifactoraceae</taxon>
        <taxon>Acetoanaerobium</taxon>
    </lineage>
</organism>
<keyword evidence="5" id="KW-1185">Reference proteome</keyword>
<dbReference type="AlphaFoldDB" id="A0A1T5CI74"/>
<evidence type="ECO:0000313" key="5">
    <source>
        <dbReference type="Proteomes" id="UP000243406"/>
    </source>
</evidence>
<accession>A0A1T5CI74</accession>
<dbReference type="Gene3D" id="3.30.110.60">
    <property type="entry name" value="YhbY-like"/>
    <property type="match status" value="1"/>
</dbReference>
<sequence>MLKGKQRAYLKSLANNLEVMSHIGKEGITDSVKASIEEALEKREILKIRILENSGLDTKDTANTLAQEINAEFVQAIGFTFTLYKKSKNNPKIKLPK</sequence>
<dbReference type="RefSeq" id="WP_013361583.1">
    <property type="nucleotide sequence ID" value="NZ_CP154629.1"/>
</dbReference>
<name>A0A1T5CI74_9FIRM</name>
<keyword evidence="1 2" id="KW-0694">RNA-binding</keyword>
<dbReference type="SMART" id="SM01103">
    <property type="entry name" value="CRS1_YhbY"/>
    <property type="match status" value="1"/>
</dbReference>
<feature type="domain" description="CRM" evidence="3">
    <location>
        <begin position="1"/>
        <end position="96"/>
    </location>
</feature>
<dbReference type="InterPro" id="IPR001890">
    <property type="entry name" value="RNA-binding_CRM"/>
</dbReference>
<dbReference type="Proteomes" id="UP000243406">
    <property type="component" value="Unassembled WGS sequence"/>
</dbReference>
<dbReference type="PROSITE" id="PS51295">
    <property type="entry name" value="CRM"/>
    <property type="match status" value="1"/>
</dbReference>
<dbReference type="SUPFAM" id="SSF75471">
    <property type="entry name" value="YhbY-like"/>
    <property type="match status" value="1"/>
</dbReference>
<gene>
    <name evidence="4" type="ORF">SAMN02745120_2192</name>
</gene>
<dbReference type="GO" id="GO:0003723">
    <property type="term" value="F:RNA binding"/>
    <property type="evidence" value="ECO:0007669"/>
    <property type="project" value="UniProtKB-UniRule"/>
</dbReference>
<dbReference type="NCBIfam" id="TIGR00253">
    <property type="entry name" value="RNA_bind_YhbY"/>
    <property type="match status" value="1"/>
</dbReference>
<evidence type="ECO:0000313" key="4">
    <source>
        <dbReference type="EMBL" id="SKB59168.1"/>
    </source>
</evidence>
<dbReference type="OrthoDB" id="9797519at2"/>
<protein>
    <submittedName>
        <fullName evidence="4">RNA-binding protein</fullName>
    </submittedName>
</protein>
<proteinExistence type="predicted"/>
<dbReference type="PANTHER" id="PTHR40065">
    <property type="entry name" value="RNA-BINDING PROTEIN YHBY"/>
    <property type="match status" value="1"/>
</dbReference>